<sequence>MDLLQEYFLIPLDIFRKTTHNEISKLEAWLYFLSSDKPEDILKVVGKYPEFRELYQDLIVFRYQPKELIDMYRKALREADASDIKYMVEEQQREIEELKETNESLQEANENLQEANESLQEQITKLHILLEEMKEK</sequence>
<gene>
    <name evidence="2" type="ORF">CNLFYP112_00481</name>
</gene>
<evidence type="ECO:0008006" key="3">
    <source>
        <dbReference type="Google" id="ProtNLM"/>
    </source>
</evidence>
<evidence type="ECO:0000256" key="1">
    <source>
        <dbReference type="SAM" id="Coils"/>
    </source>
</evidence>
<organism evidence="2">
    <name type="scientific">[Clostridium] nexile</name>
    <dbReference type="NCBI Taxonomy" id="29361"/>
    <lineage>
        <taxon>Bacteria</taxon>
        <taxon>Bacillati</taxon>
        <taxon>Bacillota</taxon>
        <taxon>Clostridia</taxon>
        <taxon>Lachnospirales</taxon>
        <taxon>Lachnospiraceae</taxon>
        <taxon>Tyzzerella</taxon>
    </lineage>
</organism>
<keyword evidence="1" id="KW-0175">Coiled coil</keyword>
<evidence type="ECO:0000313" key="2">
    <source>
        <dbReference type="EMBL" id="VYT07840.1"/>
    </source>
</evidence>
<proteinExistence type="predicted"/>
<name>A0A6N2TPV9_9FIRM</name>
<protein>
    <recommendedName>
        <fullName evidence="3">PD-(D/E)XK nuclease family transposase</fullName>
    </recommendedName>
</protein>
<accession>A0A6N2TPV9</accession>
<reference evidence="2" key="1">
    <citation type="submission" date="2019-11" db="EMBL/GenBank/DDBJ databases">
        <authorList>
            <person name="Feng L."/>
        </authorList>
    </citation>
    <scope>NUCLEOTIDE SEQUENCE</scope>
    <source>
        <strain evidence="2">CnexileLFYP112</strain>
    </source>
</reference>
<dbReference type="AlphaFoldDB" id="A0A6N2TPV9"/>
<dbReference type="EMBL" id="CACRTG010000012">
    <property type="protein sequence ID" value="VYT07840.1"/>
    <property type="molecule type" value="Genomic_DNA"/>
</dbReference>
<feature type="coiled-coil region" evidence="1">
    <location>
        <begin position="81"/>
        <end position="136"/>
    </location>
</feature>